<feature type="binding site" evidence="7">
    <location>
        <position position="124"/>
    </location>
    <ligand>
        <name>Zn(2+)</name>
        <dbReference type="ChEBI" id="CHEBI:29105"/>
    </ligand>
</feature>
<dbReference type="Gene3D" id="1.10.10.10">
    <property type="entry name" value="Winged helix-like DNA-binding domain superfamily/Winged helix DNA-binding domain"/>
    <property type="match status" value="1"/>
</dbReference>
<dbReference type="PANTHER" id="PTHR33202:SF6">
    <property type="entry name" value="ZINC UPTAKE REGULATION PROTEIN"/>
    <property type="match status" value="1"/>
</dbReference>
<proteinExistence type="inferred from homology"/>
<dbReference type="InterPro" id="IPR036388">
    <property type="entry name" value="WH-like_DNA-bd_sf"/>
</dbReference>
<feature type="binding site" evidence="7">
    <location>
        <position position="87"/>
    </location>
    <ligand>
        <name>Zn(2+)</name>
        <dbReference type="ChEBI" id="CHEBI:29105"/>
    </ligand>
</feature>
<organism evidence="8 9">
    <name type="scientific">Bartonella ancashensis</name>
    <dbReference type="NCBI Taxonomy" id="1318743"/>
    <lineage>
        <taxon>Bacteria</taxon>
        <taxon>Pseudomonadati</taxon>
        <taxon>Pseudomonadota</taxon>
        <taxon>Alphaproteobacteria</taxon>
        <taxon>Hyphomicrobiales</taxon>
        <taxon>Bartonellaceae</taxon>
        <taxon>Bartonella</taxon>
    </lineage>
</organism>
<dbReference type="GO" id="GO:0003700">
    <property type="term" value="F:DNA-binding transcription factor activity"/>
    <property type="evidence" value="ECO:0007669"/>
    <property type="project" value="InterPro"/>
</dbReference>
<name>A0A0M4LIK6_9HYPH</name>
<keyword evidence="4" id="KW-0805">Transcription regulation</keyword>
<dbReference type="STRING" id="1318743.PU02_0100"/>
<dbReference type="EMBL" id="CP010401">
    <property type="protein sequence ID" value="ALE02914.1"/>
    <property type="molecule type" value="Genomic_DNA"/>
</dbReference>
<gene>
    <name evidence="8" type="ORF">PU02_0100</name>
</gene>
<dbReference type="GO" id="GO:0005829">
    <property type="term" value="C:cytosol"/>
    <property type="evidence" value="ECO:0007669"/>
    <property type="project" value="TreeGrafter"/>
</dbReference>
<accession>A0A0M4LIK6</accession>
<comment type="cofactor">
    <cofactor evidence="7">
        <name>Zn(2+)</name>
        <dbReference type="ChEBI" id="CHEBI:29105"/>
    </cofactor>
    <text evidence="7">Binds 1 zinc ion per subunit.</text>
</comment>
<evidence type="ECO:0000313" key="9">
    <source>
        <dbReference type="Proteomes" id="UP000057213"/>
    </source>
</evidence>
<evidence type="ECO:0000256" key="4">
    <source>
        <dbReference type="ARBA" id="ARBA00023015"/>
    </source>
</evidence>
<dbReference type="InterPro" id="IPR002481">
    <property type="entry name" value="FUR"/>
</dbReference>
<dbReference type="Gene3D" id="3.30.1490.190">
    <property type="match status" value="1"/>
</dbReference>
<keyword evidence="6" id="KW-0804">Transcription</keyword>
<keyword evidence="5" id="KW-0238">DNA-binding</keyword>
<evidence type="ECO:0000256" key="2">
    <source>
        <dbReference type="ARBA" id="ARBA00022491"/>
    </source>
</evidence>
<evidence type="ECO:0000256" key="1">
    <source>
        <dbReference type="ARBA" id="ARBA00007957"/>
    </source>
</evidence>
<dbReference type="Pfam" id="PF01475">
    <property type="entry name" value="FUR"/>
    <property type="match status" value="1"/>
</dbReference>
<sequence length="130" mass="14651">MSSKLTHNQILVLDTLKSEKGPLSAYTILDRLREKGLRAPLQVYRALEALIQLQYIHRLETVNAFMACSYPENCQHALTTFTICNNCGEVTEIQEHTIACDIKQLTQQIGFLAHRSTVEIRGICGKCTTN</sequence>
<evidence type="ECO:0000256" key="6">
    <source>
        <dbReference type="ARBA" id="ARBA00023163"/>
    </source>
</evidence>
<dbReference type="InterPro" id="IPR036390">
    <property type="entry name" value="WH_DNA-bd_sf"/>
</dbReference>
<dbReference type="GO" id="GO:1900376">
    <property type="term" value="P:regulation of secondary metabolite biosynthetic process"/>
    <property type="evidence" value="ECO:0007669"/>
    <property type="project" value="TreeGrafter"/>
</dbReference>
<dbReference type="OrthoDB" id="9801127at2"/>
<keyword evidence="7" id="KW-0479">Metal-binding</keyword>
<evidence type="ECO:0000256" key="5">
    <source>
        <dbReference type="ARBA" id="ARBA00023125"/>
    </source>
</evidence>
<dbReference type="PANTHER" id="PTHR33202">
    <property type="entry name" value="ZINC UPTAKE REGULATION PROTEIN"/>
    <property type="match status" value="1"/>
</dbReference>
<dbReference type="Proteomes" id="UP000057213">
    <property type="component" value="Chromosome"/>
</dbReference>
<dbReference type="GO" id="GO:0000976">
    <property type="term" value="F:transcription cis-regulatory region binding"/>
    <property type="evidence" value="ECO:0007669"/>
    <property type="project" value="TreeGrafter"/>
</dbReference>
<keyword evidence="2" id="KW-0678">Repressor</keyword>
<feature type="binding site" evidence="7">
    <location>
        <position position="127"/>
    </location>
    <ligand>
        <name>Zn(2+)</name>
        <dbReference type="ChEBI" id="CHEBI:29105"/>
    </ligand>
</feature>
<keyword evidence="3 7" id="KW-0862">Zinc</keyword>
<dbReference type="KEGG" id="banc:PU02_0100"/>
<keyword evidence="9" id="KW-1185">Reference proteome</keyword>
<dbReference type="AlphaFoldDB" id="A0A0M4LIK6"/>
<dbReference type="RefSeq" id="WP_053943612.1">
    <property type="nucleotide sequence ID" value="NZ_CP010401.1"/>
</dbReference>
<dbReference type="GO" id="GO:0045892">
    <property type="term" value="P:negative regulation of DNA-templated transcription"/>
    <property type="evidence" value="ECO:0007669"/>
    <property type="project" value="TreeGrafter"/>
</dbReference>
<feature type="binding site" evidence="7">
    <location>
        <position position="84"/>
    </location>
    <ligand>
        <name>Zn(2+)</name>
        <dbReference type="ChEBI" id="CHEBI:29105"/>
    </ligand>
</feature>
<evidence type="ECO:0000256" key="3">
    <source>
        <dbReference type="ARBA" id="ARBA00022833"/>
    </source>
</evidence>
<protein>
    <submittedName>
        <fullName evidence="8">Zinc uptake regulation protein ZUR</fullName>
    </submittedName>
</protein>
<dbReference type="InterPro" id="IPR043135">
    <property type="entry name" value="Fur_C"/>
</dbReference>
<evidence type="ECO:0000313" key="8">
    <source>
        <dbReference type="EMBL" id="ALE02914.1"/>
    </source>
</evidence>
<evidence type="ECO:0000256" key="7">
    <source>
        <dbReference type="PIRSR" id="PIRSR602481-1"/>
    </source>
</evidence>
<reference evidence="8 9" key="1">
    <citation type="journal article" date="2015" name="Genome Announc.">
        <title>Complete Genome Sequence of Bartonella ancashensis Strain 20.00, Isolated from the Blood of a Patient with Verruga Peruana.</title>
        <authorList>
            <person name="Hang J."/>
            <person name="Mullins K.E."/>
            <person name="Clifford R.J."/>
            <person name="Onmus-Leone F."/>
            <person name="Yang Y."/>
            <person name="Jiang J."/>
            <person name="Leguia M."/>
            <person name="Kasper M.R."/>
            <person name="Maguina C."/>
            <person name="Lesho E.P."/>
            <person name="Jarman R.G."/>
            <person name="Richards A.L."/>
            <person name="Blazes D."/>
        </authorList>
    </citation>
    <scope>NUCLEOTIDE SEQUENCE [LARGE SCALE GENOMIC DNA]</scope>
    <source>
        <strain evidence="8 9">20.00</strain>
    </source>
</reference>
<dbReference type="SUPFAM" id="SSF46785">
    <property type="entry name" value="Winged helix' DNA-binding domain"/>
    <property type="match status" value="1"/>
</dbReference>
<comment type="similarity">
    <text evidence="1">Belongs to the Fur family.</text>
</comment>
<dbReference type="PATRIC" id="fig|1318743.3.peg.104"/>
<dbReference type="GO" id="GO:0008270">
    <property type="term" value="F:zinc ion binding"/>
    <property type="evidence" value="ECO:0007669"/>
    <property type="project" value="TreeGrafter"/>
</dbReference>